<feature type="chain" id="PRO_5046357490" evidence="2">
    <location>
        <begin position="26"/>
        <end position="340"/>
    </location>
</feature>
<keyword evidence="3" id="KW-0675">Receptor</keyword>
<comment type="caution">
    <text evidence="3">The sequence shown here is derived from an EMBL/GenBank/DDBJ whole genome shotgun (WGS) entry which is preliminary data.</text>
</comment>
<dbReference type="EMBL" id="JBEPSH010000007">
    <property type="protein sequence ID" value="MET4578654.1"/>
    <property type="molecule type" value="Genomic_DNA"/>
</dbReference>
<dbReference type="Gene3D" id="3.40.190.150">
    <property type="entry name" value="Bordetella uptake gene, domain 1"/>
    <property type="match status" value="1"/>
</dbReference>
<dbReference type="Pfam" id="PF03401">
    <property type="entry name" value="TctC"/>
    <property type="match status" value="1"/>
</dbReference>
<accession>A0ABV2QC86</accession>
<keyword evidence="2" id="KW-0732">Signal</keyword>
<dbReference type="Proteomes" id="UP001549320">
    <property type="component" value="Unassembled WGS sequence"/>
</dbReference>
<feature type="signal peptide" evidence="2">
    <location>
        <begin position="1"/>
        <end position="25"/>
    </location>
</feature>
<organism evidence="3 4">
    <name type="scientific">Ottowia thiooxydans</name>
    <dbReference type="NCBI Taxonomy" id="219182"/>
    <lineage>
        <taxon>Bacteria</taxon>
        <taxon>Pseudomonadati</taxon>
        <taxon>Pseudomonadota</taxon>
        <taxon>Betaproteobacteria</taxon>
        <taxon>Burkholderiales</taxon>
        <taxon>Comamonadaceae</taxon>
        <taxon>Ottowia</taxon>
    </lineage>
</organism>
<dbReference type="Gene3D" id="3.40.190.10">
    <property type="entry name" value="Periplasmic binding protein-like II"/>
    <property type="match status" value="1"/>
</dbReference>
<evidence type="ECO:0000256" key="2">
    <source>
        <dbReference type="SAM" id="SignalP"/>
    </source>
</evidence>
<dbReference type="InterPro" id="IPR005064">
    <property type="entry name" value="BUG"/>
</dbReference>
<evidence type="ECO:0000313" key="3">
    <source>
        <dbReference type="EMBL" id="MET4578654.1"/>
    </source>
</evidence>
<comment type="similarity">
    <text evidence="1">Belongs to the UPF0065 (bug) family.</text>
</comment>
<evidence type="ECO:0000313" key="4">
    <source>
        <dbReference type="Proteomes" id="UP001549320"/>
    </source>
</evidence>
<proteinExistence type="inferred from homology"/>
<keyword evidence="4" id="KW-1185">Reference proteome</keyword>
<evidence type="ECO:0000256" key="1">
    <source>
        <dbReference type="ARBA" id="ARBA00006987"/>
    </source>
</evidence>
<dbReference type="PIRSF" id="PIRSF017082">
    <property type="entry name" value="YflP"/>
    <property type="match status" value="1"/>
</dbReference>
<protein>
    <submittedName>
        <fullName evidence="3">Tripartite-type tricarboxylate transporter receptor subunit TctC</fullName>
    </submittedName>
</protein>
<sequence>MSRRFALRALMLCAGLASATLSSWAQPAENWPTRPVKLVVPFPAGGASDLIGRIMAEELTKALGQPVVVDNRAGAGGAIGTTFVAKAPADGYTLLLSGIGTNAVNHAFNDRIGYDSVKDFVHITQAVEGPTVLVANTAYPARTLQELVADGKAHPSKLSYALTPASSGHLAMEMLKQVASECPRGSAPSNCKPLFMVGIPYRGASPALTDVIGGQVPFMFVNQDTALPFVRSGKLRALAVSSLKRNPLYPDVPTVAESGYPGFSAVAWIGLSAPRAVPAPIVERIGSSLRRALNSPQVKEKLESTGYVVVASEPAAYASLVESEIAKWTKLVAARGIKPE</sequence>
<dbReference type="InterPro" id="IPR042100">
    <property type="entry name" value="Bug_dom1"/>
</dbReference>
<dbReference type="CDD" id="cd13578">
    <property type="entry name" value="PBP2_Bug27"/>
    <property type="match status" value="1"/>
</dbReference>
<dbReference type="PANTHER" id="PTHR42928:SF5">
    <property type="entry name" value="BLR1237 PROTEIN"/>
    <property type="match status" value="1"/>
</dbReference>
<reference evidence="3 4" key="1">
    <citation type="submission" date="2024-06" db="EMBL/GenBank/DDBJ databases">
        <title>Sorghum-associated microbial communities from plants grown in Nebraska, USA.</title>
        <authorList>
            <person name="Schachtman D."/>
        </authorList>
    </citation>
    <scope>NUCLEOTIDE SEQUENCE [LARGE SCALE GENOMIC DNA]</scope>
    <source>
        <strain evidence="3 4">2709</strain>
    </source>
</reference>
<name>A0ABV2QC86_9BURK</name>
<gene>
    <name evidence="3" type="ORF">ABIE13_003770</name>
</gene>
<dbReference type="RefSeq" id="WP_354446069.1">
    <property type="nucleotide sequence ID" value="NZ_JBEPSH010000007.1"/>
</dbReference>
<dbReference type="PANTHER" id="PTHR42928">
    <property type="entry name" value="TRICARBOXYLATE-BINDING PROTEIN"/>
    <property type="match status" value="1"/>
</dbReference>